<reference evidence="8" key="3">
    <citation type="submission" date="2025-09" db="UniProtKB">
        <authorList>
            <consortium name="Ensembl"/>
        </authorList>
    </citation>
    <scope>IDENTIFICATION</scope>
</reference>
<organism evidence="8 9">
    <name type="scientific">Ciona savignyi</name>
    <name type="common">Pacific transparent sea squirt</name>
    <dbReference type="NCBI Taxonomy" id="51511"/>
    <lineage>
        <taxon>Eukaryota</taxon>
        <taxon>Metazoa</taxon>
        <taxon>Chordata</taxon>
        <taxon>Tunicata</taxon>
        <taxon>Ascidiacea</taxon>
        <taxon>Phlebobranchia</taxon>
        <taxon>Cionidae</taxon>
        <taxon>Ciona</taxon>
    </lineage>
</organism>
<dbReference type="InterPro" id="IPR051753">
    <property type="entry name" value="RA-inducible_GPCR3"/>
</dbReference>
<sequence length="254" mass="28246">MSNSSTAKPTINGCGNIKEDFTNLCDLDALWGIIVSGFAALGLLLTFVFTIIFSVNLKRYVRHQRHHYSTLLYFVLLGAFLLFAFSIAFVIKPSPIVCCLRRVGFGMACVVVLAPLFVGITRTWRMSYLDELRCGFLGMAVVCIVLVEAIILAEWNILKRPTVLSSGRCEETENDLVYSSSFNGLVLILFFISTMVACCKKDHHVTTRKRLNGYVMSCLAISVLLVLLTTAWATMICYGNEKLGKPEWSDPTTA</sequence>
<dbReference type="Proteomes" id="UP000007875">
    <property type="component" value="Unassembled WGS sequence"/>
</dbReference>
<evidence type="ECO:0000256" key="1">
    <source>
        <dbReference type="ARBA" id="ARBA00004141"/>
    </source>
</evidence>
<feature type="transmembrane region" description="Helical" evidence="6">
    <location>
        <begin position="29"/>
        <end position="57"/>
    </location>
</feature>
<feature type="transmembrane region" description="Helical" evidence="6">
    <location>
        <begin position="211"/>
        <end position="233"/>
    </location>
</feature>
<keyword evidence="4 6" id="KW-1133">Transmembrane helix</keyword>
<dbReference type="Ensembl" id="ENSCSAVT00000015515.1">
    <property type="protein sequence ID" value="ENSCSAVP00000015339.1"/>
    <property type="gene ID" value="ENSCSAVG00000009002.1"/>
</dbReference>
<dbReference type="GO" id="GO:0005886">
    <property type="term" value="C:plasma membrane"/>
    <property type="evidence" value="ECO:0007669"/>
    <property type="project" value="TreeGrafter"/>
</dbReference>
<feature type="transmembrane region" description="Helical" evidence="6">
    <location>
        <begin position="69"/>
        <end position="91"/>
    </location>
</feature>
<keyword evidence="5 6" id="KW-0472">Membrane</keyword>
<dbReference type="Pfam" id="PF00003">
    <property type="entry name" value="7tm_3"/>
    <property type="match status" value="1"/>
</dbReference>
<evidence type="ECO:0000313" key="9">
    <source>
        <dbReference type="Proteomes" id="UP000007875"/>
    </source>
</evidence>
<feature type="transmembrane region" description="Helical" evidence="6">
    <location>
        <begin position="136"/>
        <end position="157"/>
    </location>
</feature>
<evidence type="ECO:0000256" key="5">
    <source>
        <dbReference type="ARBA" id="ARBA00023136"/>
    </source>
</evidence>
<dbReference type="PROSITE" id="PS50259">
    <property type="entry name" value="G_PROTEIN_RECEP_F3_4"/>
    <property type="match status" value="1"/>
</dbReference>
<evidence type="ECO:0000256" key="4">
    <source>
        <dbReference type="ARBA" id="ARBA00022989"/>
    </source>
</evidence>
<feature type="transmembrane region" description="Helical" evidence="6">
    <location>
        <begin position="103"/>
        <end position="124"/>
    </location>
</feature>
<dbReference type="GeneTree" id="ENSGT00950000182961"/>
<feature type="domain" description="G-protein coupled receptors family 3 profile" evidence="7">
    <location>
        <begin position="70"/>
        <end position="126"/>
    </location>
</feature>
<evidence type="ECO:0000313" key="8">
    <source>
        <dbReference type="Ensembl" id="ENSCSAVP00000015339.1"/>
    </source>
</evidence>
<dbReference type="PANTHER" id="PTHR14511">
    <property type="entry name" value="G PROTEIN COUPLED RECEPTOR, CLASS C, GROUP 5"/>
    <property type="match status" value="1"/>
</dbReference>
<dbReference type="InParanoid" id="H2ZCM3"/>
<evidence type="ECO:0000256" key="2">
    <source>
        <dbReference type="ARBA" id="ARBA00007242"/>
    </source>
</evidence>
<dbReference type="GO" id="GO:0070062">
    <property type="term" value="C:extracellular exosome"/>
    <property type="evidence" value="ECO:0007669"/>
    <property type="project" value="TreeGrafter"/>
</dbReference>
<dbReference type="HOGENOM" id="CLU_1096363_0_0_1"/>
<dbReference type="GO" id="GO:0004930">
    <property type="term" value="F:G protein-coupled receptor activity"/>
    <property type="evidence" value="ECO:0007669"/>
    <property type="project" value="InterPro"/>
</dbReference>
<dbReference type="PANTHER" id="PTHR14511:SF14">
    <property type="entry name" value="G-PROTEIN COUPLED RECEPTOR FAMILY C GROUP 5 MEMBER B-LIKE"/>
    <property type="match status" value="1"/>
</dbReference>
<evidence type="ECO:0000256" key="6">
    <source>
        <dbReference type="SAM" id="Phobius"/>
    </source>
</evidence>
<dbReference type="eggNOG" id="ENOG502QWT9">
    <property type="taxonomic scope" value="Eukaryota"/>
</dbReference>
<feature type="transmembrane region" description="Helical" evidence="6">
    <location>
        <begin position="177"/>
        <end position="199"/>
    </location>
</feature>
<name>H2ZCM3_CIOSA</name>
<keyword evidence="3 6" id="KW-0812">Transmembrane</keyword>
<dbReference type="InterPro" id="IPR017978">
    <property type="entry name" value="GPCR_3_C"/>
</dbReference>
<accession>H2ZCM3</accession>
<evidence type="ECO:0000259" key="7">
    <source>
        <dbReference type="PROSITE" id="PS50259"/>
    </source>
</evidence>
<dbReference type="AlphaFoldDB" id="H2ZCM3"/>
<reference evidence="9" key="1">
    <citation type="submission" date="2003-08" db="EMBL/GenBank/DDBJ databases">
        <authorList>
            <person name="Birren B."/>
            <person name="Nusbaum C."/>
            <person name="Abebe A."/>
            <person name="Abouelleil A."/>
            <person name="Adekoya E."/>
            <person name="Ait-zahra M."/>
            <person name="Allen N."/>
            <person name="Allen T."/>
            <person name="An P."/>
            <person name="Anderson M."/>
            <person name="Anderson S."/>
            <person name="Arachchi H."/>
            <person name="Armbruster J."/>
            <person name="Bachantsang P."/>
            <person name="Baldwin J."/>
            <person name="Barry A."/>
            <person name="Bayul T."/>
            <person name="Blitshsteyn B."/>
            <person name="Bloom T."/>
            <person name="Blye J."/>
            <person name="Boguslavskiy L."/>
            <person name="Borowsky M."/>
            <person name="Boukhgalter B."/>
            <person name="Brunache A."/>
            <person name="Butler J."/>
            <person name="Calixte N."/>
            <person name="Calvo S."/>
            <person name="Camarata J."/>
            <person name="Campo K."/>
            <person name="Chang J."/>
            <person name="Cheshatsang Y."/>
            <person name="Citroen M."/>
            <person name="Collymore A."/>
            <person name="Considine T."/>
            <person name="Cook A."/>
            <person name="Cooke P."/>
            <person name="Corum B."/>
            <person name="Cuomo C."/>
            <person name="David R."/>
            <person name="Dawoe T."/>
            <person name="Degray S."/>
            <person name="Dodge S."/>
            <person name="Dooley K."/>
            <person name="Dorje P."/>
            <person name="Dorjee K."/>
            <person name="Dorris L."/>
            <person name="Duffey N."/>
            <person name="Dupes A."/>
            <person name="Elkins T."/>
            <person name="Engels R."/>
            <person name="Erickson J."/>
            <person name="Farina A."/>
            <person name="Faro S."/>
            <person name="Ferreira P."/>
            <person name="Fischer H."/>
            <person name="Fitzgerald M."/>
            <person name="Foley K."/>
            <person name="Gage D."/>
            <person name="Galagan J."/>
            <person name="Gearin G."/>
            <person name="Gnerre S."/>
            <person name="Gnirke A."/>
            <person name="Goyette A."/>
            <person name="Graham J."/>
            <person name="Grandbois E."/>
            <person name="Gyaltsen K."/>
            <person name="Hafez N."/>
            <person name="Hagopian D."/>
            <person name="Hagos B."/>
            <person name="Hall J."/>
            <person name="Hatcher B."/>
            <person name="Heller A."/>
            <person name="Higgins H."/>
            <person name="Honan T."/>
            <person name="Horn A."/>
            <person name="Houde N."/>
            <person name="Hughes L."/>
            <person name="Hulme W."/>
            <person name="Husby E."/>
            <person name="Iliev I."/>
            <person name="Jaffe D."/>
            <person name="Jones C."/>
            <person name="Kamal M."/>
            <person name="Kamat A."/>
            <person name="Kamvysselis M."/>
            <person name="Karlsson E."/>
            <person name="Kells C."/>
            <person name="Kieu A."/>
            <person name="Kisner P."/>
            <person name="Kodira C."/>
            <person name="Kulbokas E."/>
            <person name="Labutti K."/>
            <person name="Lama D."/>
            <person name="Landers T."/>
            <person name="Leger J."/>
            <person name="Levine S."/>
            <person name="Lewis D."/>
            <person name="Lewis T."/>
            <person name="Lindblad-toh K."/>
            <person name="Liu X."/>
            <person name="Lokyitsang T."/>
            <person name="Lokyitsang Y."/>
            <person name="Lucien O."/>
            <person name="Lui A."/>
            <person name="Ma L.J."/>
            <person name="Mabbitt R."/>
            <person name="Macdonald J."/>
            <person name="Maclean C."/>
            <person name="Major J."/>
            <person name="Manning J."/>
            <person name="Marabella R."/>
            <person name="Maru K."/>
            <person name="Matthews C."/>
            <person name="Mauceli E."/>
            <person name="Mccarthy M."/>
            <person name="Mcdonough S."/>
            <person name="Mcghee T."/>
            <person name="Meldrim J."/>
            <person name="Meneus L."/>
            <person name="Mesirov J."/>
            <person name="Mihalev A."/>
            <person name="Mihova T."/>
            <person name="Mikkelsen T."/>
            <person name="Mlenga V."/>
            <person name="Moru K."/>
            <person name="Mozes J."/>
            <person name="Mulrain L."/>
            <person name="Munson G."/>
            <person name="Naylor J."/>
            <person name="Newes C."/>
            <person name="Nguyen C."/>
            <person name="Nguyen N."/>
            <person name="Nguyen T."/>
            <person name="Nicol R."/>
            <person name="Nielsen C."/>
            <person name="Nizzari M."/>
            <person name="Norbu C."/>
            <person name="Norbu N."/>
            <person name="O'donnell P."/>
            <person name="Okoawo O."/>
            <person name="O'leary S."/>
            <person name="Omotosho B."/>
            <person name="O'neill K."/>
            <person name="Osman S."/>
            <person name="Parker S."/>
            <person name="Perrin D."/>
            <person name="Phunkhang P."/>
            <person name="Piqani B."/>
            <person name="Purcell S."/>
            <person name="Rachupka T."/>
            <person name="Ramasamy U."/>
            <person name="Rameau R."/>
            <person name="Ray V."/>
            <person name="Raymond C."/>
            <person name="Retta R."/>
            <person name="Richardson S."/>
            <person name="Rise C."/>
            <person name="Rodriguez J."/>
            <person name="Rogers J."/>
            <person name="Rogov P."/>
            <person name="Rutman M."/>
            <person name="Schupbach R."/>
            <person name="Seaman C."/>
            <person name="Settipalli S."/>
            <person name="Sharpe T."/>
            <person name="Sheridan J."/>
            <person name="Sherpa N."/>
            <person name="Shi J."/>
            <person name="Smirnov S."/>
            <person name="Smith C."/>
            <person name="Sougnez C."/>
            <person name="Spencer B."/>
            <person name="Stalker J."/>
            <person name="Stange-thomann N."/>
            <person name="Stavropoulos S."/>
            <person name="Stetson K."/>
            <person name="Stone C."/>
            <person name="Stone S."/>
            <person name="Stubbs M."/>
            <person name="Talamas J."/>
            <person name="Tchuinga P."/>
            <person name="Tenzing P."/>
            <person name="Tesfaye S."/>
            <person name="Theodore J."/>
            <person name="Thoulutsang Y."/>
            <person name="Topham K."/>
            <person name="Towey S."/>
            <person name="Tsamla T."/>
            <person name="Tsomo N."/>
            <person name="Vallee D."/>
            <person name="Vassiliev H."/>
            <person name="Venkataraman V."/>
            <person name="Vinson J."/>
            <person name="Vo A."/>
            <person name="Wade C."/>
            <person name="Wang S."/>
            <person name="Wangchuk T."/>
            <person name="Wangdi T."/>
            <person name="Whittaker C."/>
            <person name="Wilkinson J."/>
            <person name="Wu Y."/>
            <person name="Wyman D."/>
            <person name="Yadav S."/>
            <person name="Yang S."/>
            <person name="Yang X."/>
            <person name="Yeager S."/>
            <person name="Yee E."/>
            <person name="Young G."/>
            <person name="Zainoun J."/>
            <person name="Zembeck L."/>
            <person name="Zimmer A."/>
            <person name="Zody M."/>
            <person name="Lander E."/>
        </authorList>
    </citation>
    <scope>NUCLEOTIDE SEQUENCE [LARGE SCALE GENOMIC DNA]</scope>
</reference>
<protein>
    <recommendedName>
        <fullName evidence="7">G-protein coupled receptors family 3 profile domain-containing protein</fullName>
    </recommendedName>
</protein>
<comment type="subcellular location">
    <subcellularLocation>
        <location evidence="1">Membrane</location>
        <topology evidence="1">Multi-pass membrane protein</topology>
    </subcellularLocation>
</comment>
<proteinExistence type="inferred from homology"/>
<reference evidence="8" key="2">
    <citation type="submission" date="2025-08" db="UniProtKB">
        <authorList>
            <consortium name="Ensembl"/>
        </authorList>
    </citation>
    <scope>IDENTIFICATION</scope>
</reference>
<keyword evidence="9" id="KW-1185">Reference proteome</keyword>
<dbReference type="GO" id="GO:0030295">
    <property type="term" value="F:protein kinase activator activity"/>
    <property type="evidence" value="ECO:0007669"/>
    <property type="project" value="TreeGrafter"/>
</dbReference>
<comment type="similarity">
    <text evidence="2">Belongs to the G-protein coupled receptor 3 family.</text>
</comment>
<evidence type="ECO:0000256" key="3">
    <source>
        <dbReference type="ARBA" id="ARBA00022692"/>
    </source>
</evidence>
<dbReference type="GO" id="GO:0043235">
    <property type="term" value="C:receptor complex"/>
    <property type="evidence" value="ECO:0007669"/>
    <property type="project" value="TreeGrafter"/>
</dbReference>